<evidence type="ECO:0000256" key="2">
    <source>
        <dbReference type="ARBA" id="ARBA00022723"/>
    </source>
</evidence>
<dbReference type="InterPro" id="IPR017941">
    <property type="entry name" value="Rieske_2Fe-2S"/>
</dbReference>
<evidence type="ECO:0000256" key="6">
    <source>
        <dbReference type="ARBA" id="ARBA00038001"/>
    </source>
</evidence>
<sequence length="526" mass="58056">MEPQWHEVAHLDSLPADGRRLVRVEGRQIALFRRGEQVWACNNRCPHEGYPLIEGTVSPAEGCVLTCNWHNWKFDLVSGETLIGGDSLRRYPVRLDGGRVLLDLAEPRAEARREAALAGIAGAFERNERDRMARELARLQRAGGDPLEAIRRAVTWTHDRFEFGTTHALAALPDWLALRERWAGTPAERLVPLVEVLDHLNWDSLRRPSYPFAEDRAPWSPEALVAAIEAEDEPAAVAVLRGGLAEGRSFAELEASFAAAALAHYQDFGHSAIYTLKAGQAIARLGPEVAEPVLFALVRSLVSAECEDLIPEFRAYGPAFAAWDGRGDRPVAAADFRGLGVRQALARCLESSGRPDELHAALLGAAAGQWLRFDLSLDRQQDNPVSRNVNWLDFTHAVTFANAVRHLAARHPAVRPAGLLQIACFLGRNTTFLDPAVAEAGWAVAEPEAFLAGRFRALFDHAVPEPIISAHLVKVLTAVEEEWQAFPEAPWRGTLLAATRRFLDNPPKRRHGLRVANQALDFVEAE</sequence>
<keyword evidence="1" id="KW-0001">2Fe-2S</keyword>
<feature type="domain" description="Rieske" evidence="7">
    <location>
        <begin position="5"/>
        <end position="102"/>
    </location>
</feature>
<dbReference type="PANTHER" id="PTHR21496">
    <property type="entry name" value="FERREDOXIN-RELATED"/>
    <property type="match status" value="1"/>
</dbReference>
<keyword evidence="3" id="KW-0408">Iron</keyword>
<dbReference type="EMBL" id="FWZX01000011">
    <property type="protein sequence ID" value="SMF32024.1"/>
    <property type="molecule type" value="Genomic_DNA"/>
</dbReference>
<evidence type="ECO:0000256" key="5">
    <source>
        <dbReference type="ARBA" id="ARBA00034078"/>
    </source>
</evidence>
<dbReference type="GO" id="GO:0051213">
    <property type="term" value="F:dioxygenase activity"/>
    <property type="evidence" value="ECO:0007669"/>
    <property type="project" value="UniProtKB-KW"/>
</dbReference>
<comment type="cofactor">
    <cofactor evidence="5">
        <name>[2Fe-2S] cluster</name>
        <dbReference type="ChEBI" id="CHEBI:190135"/>
    </cofactor>
</comment>
<organism evidence="8 9">
    <name type="scientific">Tistlia consotensis USBA 355</name>
    <dbReference type="NCBI Taxonomy" id="560819"/>
    <lineage>
        <taxon>Bacteria</taxon>
        <taxon>Pseudomonadati</taxon>
        <taxon>Pseudomonadota</taxon>
        <taxon>Alphaproteobacteria</taxon>
        <taxon>Rhodospirillales</taxon>
        <taxon>Rhodovibrionaceae</taxon>
        <taxon>Tistlia</taxon>
    </lineage>
</organism>
<evidence type="ECO:0000256" key="4">
    <source>
        <dbReference type="ARBA" id="ARBA00023014"/>
    </source>
</evidence>
<comment type="similarity">
    <text evidence="6">Belongs to the bacterial ring-hydroxylating dioxygenase ferredoxin component family.</text>
</comment>
<evidence type="ECO:0000259" key="7">
    <source>
        <dbReference type="PROSITE" id="PS51296"/>
    </source>
</evidence>
<dbReference type="Proteomes" id="UP000192917">
    <property type="component" value="Unassembled WGS sequence"/>
</dbReference>
<evidence type="ECO:0000256" key="1">
    <source>
        <dbReference type="ARBA" id="ARBA00022714"/>
    </source>
</evidence>
<dbReference type="PROSITE" id="PS51296">
    <property type="entry name" value="RIESKE"/>
    <property type="match status" value="1"/>
</dbReference>
<keyword evidence="2" id="KW-0479">Metal-binding</keyword>
<dbReference type="STRING" id="560819.SAMN05428998_1114"/>
<reference evidence="8 9" key="1">
    <citation type="submission" date="2017-04" db="EMBL/GenBank/DDBJ databases">
        <authorList>
            <person name="Afonso C.L."/>
            <person name="Miller P.J."/>
            <person name="Scott M.A."/>
            <person name="Spackman E."/>
            <person name="Goraichik I."/>
            <person name="Dimitrov K.M."/>
            <person name="Suarez D.L."/>
            <person name="Swayne D.E."/>
        </authorList>
    </citation>
    <scope>NUCLEOTIDE SEQUENCE [LARGE SCALE GENOMIC DNA]</scope>
    <source>
        <strain evidence="8 9">USBA 355</strain>
    </source>
</reference>
<protein>
    <submittedName>
        <fullName evidence="8">Ferredoxin subunit of nitrite reductase or a ring-hydroxylating dioxygenase</fullName>
    </submittedName>
</protein>
<dbReference type="Pfam" id="PF00355">
    <property type="entry name" value="Rieske"/>
    <property type="match status" value="1"/>
</dbReference>
<dbReference type="GO" id="GO:0046872">
    <property type="term" value="F:metal ion binding"/>
    <property type="evidence" value="ECO:0007669"/>
    <property type="project" value="UniProtKB-KW"/>
</dbReference>
<dbReference type="RefSeq" id="WP_085123389.1">
    <property type="nucleotide sequence ID" value="NZ_FWZX01000011.1"/>
</dbReference>
<gene>
    <name evidence="8" type="ORF">SAMN05428998_1114</name>
</gene>
<evidence type="ECO:0000256" key="3">
    <source>
        <dbReference type="ARBA" id="ARBA00023004"/>
    </source>
</evidence>
<name>A0A1Y6BWV9_9PROT</name>
<evidence type="ECO:0000313" key="9">
    <source>
        <dbReference type="Proteomes" id="UP000192917"/>
    </source>
</evidence>
<evidence type="ECO:0000313" key="8">
    <source>
        <dbReference type="EMBL" id="SMF32024.1"/>
    </source>
</evidence>
<keyword evidence="9" id="KW-1185">Reference proteome</keyword>
<dbReference type="SUPFAM" id="SSF50022">
    <property type="entry name" value="ISP domain"/>
    <property type="match status" value="1"/>
</dbReference>
<accession>A0A1Y6BWV9</accession>
<dbReference type="GO" id="GO:0051537">
    <property type="term" value="F:2 iron, 2 sulfur cluster binding"/>
    <property type="evidence" value="ECO:0007669"/>
    <property type="project" value="UniProtKB-KW"/>
</dbReference>
<dbReference type="AlphaFoldDB" id="A0A1Y6BWV9"/>
<dbReference type="InterPro" id="IPR036922">
    <property type="entry name" value="Rieske_2Fe-2S_sf"/>
</dbReference>
<keyword evidence="8" id="KW-0223">Dioxygenase</keyword>
<proteinExistence type="inferred from homology"/>
<dbReference type="Gene3D" id="2.102.10.10">
    <property type="entry name" value="Rieske [2Fe-2S] iron-sulphur domain"/>
    <property type="match status" value="1"/>
</dbReference>
<keyword evidence="4" id="KW-0411">Iron-sulfur</keyword>
<keyword evidence="8" id="KW-0560">Oxidoreductase</keyword>
<dbReference type="PANTHER" id="PTHR21496:SF0">
    <property type="entry name" value="RIESKE DOMAIN-CONTAINING PROTEIN"/>
    <property type="match status" value="1"/>
</dbReference>